<organism evidence="10 11">
    <name type="scientific">Helicobacter cappadocius</name>
    <dbReference type="NCBI Taxonomy" id="3063998"/>
    <lineage>
        <taxon>Bacteria</taxon>
        <taxon>Pseudomonadati</taxon>
        <taxon>Campylobacterota</taxon>
        <taxon>Epsilonproteobacteria</taxon>
        <taxon>Campylobacterales</taxon>
        <taxon>Helicobacteraceae</taxon>
        <taxon>Helicobacter</taxon>
    </lineage>
</organism>
<proteinExistence type="inferred from homology"/>
<dbReference type="GO" id="GO:1903785">
    <property type="term" value="P:L-valine transmembrane transport"/>
    <property type="evidence" value="ECO:0007669"/>
    <property type="project" value="TreeGrafter"/>
</dbReference>
<gene>
    <name evidence="9" type="ORF">Q5I04_03530</name>
    <name evidence="10" type="ORF">Q5I06_04470</name>
</gene>
<accession>A0AA90PIS2</accession>
<feature type="transmembrane region" description="Helical" evidence="8">
    <location>
        <begin position="192"/>
        <end position="225"/>
    </location>
</feature>
<evidence type="ECO:0000256" key="6">
    <source>
        <dbReference type="ARBA" id="ARBA00022989"/>
    </source>
</evidence>
<evidence type="ECO:0000256" key="4">
    <source>
        <dbReference type="ARBA" id="ARBA00022475"/>
    </source>
</evidence>
<evidence type="ECO:0000313" key="12">
    <source>
        <dbReference type="Proteomes" id="UP001240777"/>
    </source>
</evidence>
<protein>
    <submittedName>
        <fullName evidence="10">AzlC family ABC transporter permease</fullName>
    </submittedName>
</protein>
<evidence type="ECO:0000313" key="10">
    <source>
        <dbReference type="EMBL" id="MDP2539027.1"/>
    </source>
</evidence>
<feature type="transmembrane region" description="Helical" evidence="8">
    <location>
        <begin position="73"/>
        <end position="95"/>
    </location>
</feature>
<sequence length="231" mass="26168">MIQRKDEIFIALKDAFPHTIPIMMGYLLMGFAFGVLLDKSGYDFVWAFFMSVFIYAGAMQFVAIGLLASGIGIWSVVVLSAMVNARQIFYSISMLDRFSKMGKKLPYMIHSLTDETFALFNVKKPQEGTNETYFMFFIALLNHIYWIIGSLAGSLIGSKFSFDSRGVDFVMTAIFMVIFMEQWKHSSNHTPAIVGIFTSVICLLLWGGSFLLPSLVLMTFILMLLRKKLEC</sequence>
<keyword evidence="3" id="KW-0813">Transport</keyword>
<dbReference type="RefSeq" id="WP_305516826.1">
    <property type="nucleotide sequence ID" value="NZ_JAUPEV010000004.1"/>
</dbReference>
<keyword evidence="4" id="KW-1003">Cell membrane</keyword>
<keyword evidence="7 8" id="KW-0472">Membrane</keyword>
<feature type="transmembrane region" description="Helical" evidence="8">
    <location>
        <begin position="44"/>
        <end position="67"/>
    </location>
</feature>
<comment type="subcellular location">
    <subcellularLocation>
        <location evidence="1">Cell membrane</location>
        <topology evidence="1">Multi-pass membrane protein</topology>
    </subcellularLocation>
</comment>
<keyword evidence="5 8" id="KW-0812">Transmembrane</keyword>
<evidence type="ECO:0000256" key="3">
    <source>
        <dbReference type="ARBA" id="ARBA00022448"/>
    </source>
</evidence>
<reference evidence="9 11" key="3">
    <citation type="journal article" date="2024" name="Syst. Appl. Microbiol.">
        <title>Helicobacter cappadocius sp. nov., from lizards: The first psychrotrophic Helicobacter species.</title>
        <authorList>
            <person name="Aydin F."/>
            <person name="Tarhane S."/>
            <person name="Karakaya E."/>
            <person name="Abay S."/>
            <person name="Kayman T."/>
            <person name="Guran O."/>
            <person name="Bozkurt E."/>
            <person name="Uzum N."/>
            <person name="Avci A."/>
            <person name="Olgun K."/>
            <person name="Jablonski D."/>
            <person name="Guran C."/>
            <person name="Burcin Saticioglu I."/>
        </authorList>
    </citation>
    <scope>NUCLEOTIDE SEQUENCE [LARGE SCALE GENOMIC DNA]</scope>
    <source>
        <strain evidence="9">Faydin-H75</strain>
        <strain evidence="11">faydin-H76</strain>
    </source>
</reference>
<dbReference type="EMBL" id="JAUYZK010000005">
    <property type="protein sequence ID" value="MDP2539027.1"/>
    <property type="molecule type" value="Genomic_DNA"/>
</dbReference>
<comment type="similarity">
    <text evidence="2">Belongs to the AzlC family.</text>
</comment>
<dbReference type="Proteomes" id="UP001240777">
    <property type="component" value="Unassembled WGS sequence"/>
</dbReference>
<reference evidence="9" key="2">
    <citation type="submission" date="2023-07" db="EMBL/GenBank/DDBJ databases">
        <authorList>
            <person name="Aydin F."/>
            <person name="Tarhane S."/>
            <person name="Saticioglu I.B."/>
            <person name="Karakaya E."/>
            <person name="Abay S."/>
            <person name="Guran O."/>
            <person name="Bozkurt E."/>
            <person name="Uzum N."/>
            <person name="Olgun K."/>
            <person name="Jablonski D."/>
        </authorList>
    </citation>
    <scope>NUCLEOTIDE SEQUENCE</scope>
    <source>
        <strain evidence="9">Faydin-H75</strain>
    </source>
</reference>
<evidence type="ECO:0000313" key="11">
    <source>
        <dbReference type="Proteomes" id="UP001177258"/>
    </source>
</evidence>
<evidence type="ECO:0000256" key="1">
    <source>
        <dbReference type="ARBA" id="ARBA00004651"/>
    </source>
</evidence>
<keyword evidence="12" id="KW-1185">Reference proteome</keyword>
<dbReference type="AlphaFoldDB" id="A0AA90PIS2"/>
<dbReference type="PANTHER" id="PTHR34979">
    <property type="entry name" value="INNER MEMBRANE PROTEIN YGAZ"/>
    <property type="match status" value="1"/>
</dbReference>
<evidence type="ECO:0000256" key="7">
    <source>
        <dbReference type="ARBA" id="ARBA00023136"/>
    </source>
</evidence>
<evidence type="ECO:0000256" key="2">
    <source>
        <dbReference type="ARBA" id="ARBA00010735"/>
    </source>
</evidence>
<dbReference type="Pfam" id="PF03591">
    <property type="entry name" value="AzlC"/>
    <property type="match status" value="1"/>
</dbReference>
<dbReference type="Proteomes" id="UP001177258">
    <property type="component" value="Unassembled WGS sequence"/>
</dbReference>
<dbReference type="GO" id="GO:0005886">
    <property type="term" value="C:plasma membrane"/>
    <property type="evidence" value="ECO:0007669"/>
    <property type="project" value="UniProtKB-SubCell"/>
</dbReference>
<keyword evidence="6 8" id="KW-1133">Transmembrane helix</keyword>
<dbReference type="InterPro" id="IPR011606">
    <property type="entry name" value="Brnchd-chn_aa_trnsp_permease"/>
</dbReference>
<evidence type="ECO:0000256" key="8">
    <source>
        <dbReference type="SAM" id="Phobius"/>
    </source>
</evidence>
<feature type="transmembrane region" description="Helical" evidence="8">
    <location>
        <begin position="133"/>
        <end position="156"/>
    </location>
</feature>
<reference evidence="10 12" key="1">
    <citation type="submission" date="2023-07" db="EMBL/GenBank/DDBJ databases">
        <title>Unpublished Manusciprt.</title>
        <authorList>
            <person name="Aydin F."/>
            <person name="Tarhane S."/>
            <person name="Saticioglu I.B."/>
            <person name="Karakaya E."/>
            <person name="Abay S."/>
            <person name="Guran O."/>
            <person name="Bozkurt E."/>
            <person name="Uzum N."/>
            <person name="Olgun K."/>
            <person name="Jablonski D."/>
        </authorList>
    </citation>
    <scope>NUCLEOTIDE SEQUENCE</scope>
    <source>
        <strain evidence="12">faydin-H75</strain>
        <strain evidence="10">Faydin-H76</strain>
    </source>
</reference>
<evidence type="ECO:0000256" key="5">
    <source>
        <dbReference type="ARBA" id="ARBA00022692"/>
    </source>
</evidence>
<feature type="transmembrane region" description="Helical" evidence="8">
    <location>
        <begin position="20"/>
        <end position="37"/>
    </location>
</feature>
<name>A0AA90PIS2_9HELI</name>
<dbReference type="PANTHER" id="PTHR34979:SF1">
    <property type="entry name" value="INNER MEMBRANE PROTEIN YGAZ"/>
    <property type="match status" value="1"/>
</dbReference>
<evidence type="ECO:0000313" key="9">
    <source>
        <dbReference type="EMBL" id="MDO7252983.1"/>
    </source>
</evidence>
<dbReference type="EMBL" id="JAUPEV010000004">
    <property type="protein sequence ID" value="MDO7252983.1"/>
    <property type="molecule type" value="Genomic_DNA"/>
</dbReference>
<comment type="caution">
    <text evidence="10">The sequence shown here is derived from an EMBL/GenBank/DDBJ whole genome shotgun (WGS) entry which is preliminary data.</text>
</comment>